<dbReference type="GO" id="GO:0003700">
    <property type="term" value="F:DNA-binding transcription factor activity"/>
    <property type="evidence" value="ECO:0007669"/>
    <property type="project" value="InterPro"/>
</dbReference>
<evidence type="ECO:0000259" key="4">
    <source>
        <dbReference type="PROSITE" id="PS50949"/>
    </source>
</evidence>
<dbReference type="SUPFAM" id="SSF46785">
    <property type="entry name" value="Winged helix' DNA-binding domain"/>
    <property type="match status" value="1"/>
</dbReference>
<dbReference type="InterPro" id="IPR036388">
    <property type="entry name" value="WH-like_DNA-bd_sf"/>
</dbReference>
<gene>
    <name evidence="5" type="ORF">Q75_11515</name>
</gene>
<dbReference type="PANTHER" id="PTHR43537">
    <property type="entry name" value="TRANSCRIPTIONAL REGULATOR, GNTR FAMILY"/>
    <property type="match status" value="1"/>
</dbReference>
<evidence type="ECO:0000256" key="1">
    <source>
        <dbReference type="ARBA" id="ARBA00023015"/>
    </source>
</evidence>
<dbReference type="PATRIC" id="fig|1150625.3.peg.2449"/>
<keyword evidence="3" id="KW-0804">Transcription</keyword>
<organism evidence="5 6">
    <name type="scientific">Bacillus coahuilensis p1.1.43</name>
    <dbReference type="NCBI Taxonomy" id="1150625"/>
    <lineage>
        <taxon>Bacteria</taxon>
        <taxon>Bacillati</taxon>
        <taxon>Bacillota</taxon>
        <taxon>Bacilli</taxon>
        <taxon>Bacillales</taxon>
        <taxon>Bacillaceae</taxon>
        <taxon>Bacillus</taxon>
    </lineage>
</organism>
<comment type="caution">
    <text evidence="5">The sequence shown here is derived from an EMBL/GenBank/DDBJ whole genome shotgun (WGS) entry which is preliminary data.</text>
</comment>
<protein>
    <submittedName>
        <fullName evidence="5">GntR family transcriptional regulator</fullName>
    </submittedName>
</protein>
<keyword evidence="6" id="KW-1185">Reference proteome</keyword>
<evidence type="ECO:0000256" key="2">
    <source>
        <dbReference type="ARBA" id="ARBA00023125"/>
    </source>
</evidence>
<keyword evidence="2" id="KW-0238">DNA-binding</keyword>
<dbReference type="PANTHER" id="PTHR43537:SF54">
    <property type="entry name" value="TRANSCRIPTIONAL REGULATOR, GNTR FAMILY"/>
    <property type="match status" value="1"/>
</dbReference>
<dbReference type="InterPro" id="IPR036390">
    <property type="entry name" value="WH_DNA-bd_sf"/>
</dbReference>
<dbReference type="OrthoDB" id="9799482at2"/>
<dbReference type="CDD" id="cd07377">
    <property type="entry name" value="WHTH_GntR"/>
    <property type="match status" value="1"/>
</dbReference>
<dbReference type="AlphaFoldDB" id="A0A147K6Q4"/>
<evidence type="ECO:0000256" key="3">
    <source>
        <dbReference type="ARBA" id="ARBA00023163"/>
    </source>
</evidence>
<dbReference type="Gene3D" id="1.10.10.10">
    <property type="entry name" value="Winged helix-like DNA-binding domain superfamily/Winged helix DNA-binding domain"/>
    <property type="match status" value="1"/>
</dbReference>
<evidence type="ECO:0000313" key="6">
    <source>
        <dbReference type="Proteomes" id="UP000074108"/>
    </source>
</evidence>
<dbReference type="Pfam" id="PF00392">
    <property type="entry name" value="GntR"/>
    <property type="match status" value="1"/>
</dbReference>
<dbReference type="PRINTS" id="PR00035">
    <property type="entry name" value="HTHGNTR"/>
</dbReference>
<dbReference type="Proteomes" id="UP000074108">
    <property type="component" value="Unassembled WGS sequence"/>
</dbReference>
<dbReference type="PROSITE" id="PS50949">
    <property type="entry name" value="HTH_GNTR"/>
    <property type="match status" value="1"/>
</dbReference>
<dbReference type="EMBL" id="LDYG01000034">
    <property type="protein sequence ID" value="KUP05587.1"/>
    <property type="molecule type" value="Genomic_DNA"/>
</dbReference>
<feature type="domain" description="HTH gntR-type" evidence="4">
    <location>
        <begin position="3"/>
        <end position="71"/>
    </location>
</feature>
<dbReference type="InterPro" id="IPR000524">
    <property type="entry name" value="Tscrpt_reg_HTH_GntR"/>
</dbReference>
<dbReference type="SMART" id="SM00345">
    <property type="entry name" value="HTH_GNTR"/>
    <property type="match status" value="1"/>
</dbReference>
<name>A0A147K6Q4_9BACI</name>
<accession>A0A147K6Q4</accession>
<dbReference type="STRING" id="1150625.Q75_11515"/>
<proteinExistence type="predicted"/>
<dbReference type="GO" id="GO:0003677">
    <property type="term" value="F:DNA binding"/>
    <property type="evidence" value="ECO:0007669"/>
    <property type="project" value="UniProtKB-KW"/>
</dbReference>
<reference evidence="5 6" key="1">
    <citation type="journal article" date="2016" name="Front. Microbiol.">
        <title>Microevolution Analysis of Bacillus coahuilensis Unveils Differences in Phosphorus Acquisition Strategies and Their Regulation.</title>
        <authorList>
            <person name="Gomez-Lunar Z."/>
            <person name="Hernandez-Gonzalez I."/>
            <person name="Rodriguez-Torres M.D."/>
            <person name="Souza V."/>
            <person name="Olmedo-Alvarez G."/>
        </authorList>
    </citation>
    <scope>NUCLEOTIDE SEQUENCE [LARGE SCALE GENOMIC DNA]</scope>
    <source>
        <strain evidence="6">p1.1.43</strain>
    </source>
</reference>
<sequence length="193" mass="22365">MERKVYLDIVKKLRDLITSEKLQAGDKIPSERELSERLQAGRSSVREALRALELLGLIETRRGEGTFLRDFRDHQLVPLLGMFILENEQARGDVLKTKVIIEEHLFQLFLAECLLEKKNMNVVLEANTIESLFQEMFSMVSNKLLYKIWVILKDYDLRGKQVNEEDVKPFKQALKGSDIASIRNEFAVLQKLS</sequence>
<keyword evidence="1" id="KW-0805">Transcription regulation</keyword>
<evidence type="ECO:0000313" key="5">
    <source>
        <dbReference type="EMBL" id="KUP05587.1"/>
    </source>
</evidence>